<evidence type="ECO:0000313" key="1">
    <source>
        <dbReference type="Proteomes" id="UP000887572"/>
    </source>
</evidence>
<reference evidence="2" key="1">
    <citation type="submission" date="2022-11" db="UniProtKB">
        <authorList>
            <consortium name="WormBaseParasite"/>
        </authorList>
    </citation>
    <scope>IDENTIFICATION</scope>
</reference>
<dbReference type="AlphaFoldDB" id="A0A914H049"/>
<evidence type="ECO:0000313" key="2">
    <source>
        <dbReference type="WBParaSite" id="Gr19_v10_g12002.t1"/>
    </source>
</evidence>
<proteinExistence type="predicted"/>
<name>A0A914H049_GLORO</name>
<keyword evidence="1" id="KW-1185">Reference proteome</keyword>
<organism evidence="1 2">
    <name type="scientific">Globodera rostochiensis</name>
    <name type="common">Golden nematode worm</name>
    <name type="synonym">Heterodera rostochiensis</name>
    <dbReference type="NCBI Taxonomy" id="31243"/>
    <lineage>
        <taxon>Eukaryota</taxon>
        <taxon>Metazoa</taxon>
        <taxon>Ecdysozoa</taxon>
        <taxon>Nematoda</taxon>
        <taxon>Chromadorea</taxon>
        <taxon>Rhabditida</taxon>
        <taxon>Tylenchina</taxon>
        <taxon>Tylenchomorpha</taxon>
        <taxon>Tylenchoidea</taxon>
        <taxon>Heteroderidae</taxon>
        <taxon>Heteroderinae</taxon>
        <taxon>Globodera</taxon>
    </lineage>
</organism>
<sequence>MAHFENDGFLFPNFINEKFDGFTYKTSPLPLPSAGAIIQPMNAFFEQFFATEESLDFNEWERALPTKAERQQMRKLIHFLFRLNDFSAISSDPLFLQRFVPILAKSVQLSFIGDLFCVIHEHFPPVQFRRFARFWGYTVLTAPAHSLRPHLHHSAPHFESDGNVCNQSASLFERTSSRSLVIAGANRFAVCGKVSSSCQPHFTVADGAHNDQTMFHTMCTALFEADKGEGTFVQWHGMAQTSCDGASAFVSAGASKGHPIYAKPGAALNRLVNTVNGLLGESAVTTPDTEPKCRLVASKNIFGRMINGVPIGRECNTAAQTKDVKGRFIHVEQKSELYNDWKTWTTALKKVFPIGEN</sequence>
<accession>A0A914H049</accession>
<dbReference type="Proteomes" id="UP000887572">
    <property type="component" value="Unplaced"/>
</dbReference>
<protein>
    <submittedName>
        <fullName evidence="2">Uncharacterized protein</fullName>
    </submittedName>
</protein>
<dbReference type="WBParaSite" id="Gr19_v10_g12002.t1">
    <property type="protein sequence ID" value="Gr19_v10_g12002.t1"/>
    <property type="gene ID" value="Gr19_v10_g12002"/>
</dbReference>